<reference evidence="4 5" key="1">
    <citation type="submission" date="2017-09" db="EMBL/GenBank/DDBJ databases">
        <title>FDA dAtabase for Regulatory Grade micrObial Sequences (FDA-ARGOS): Supporting development and validation of Infectious Disease Dx tests.</title>
        <authorList>
            <person name="Minogue T."/>
            <person name="Wolcott M."/>
            <person name="Wasieloski L."/>
            <person name="Aguilar W."/>
            <person name="Moore D."/>
            <person name="Tallon L."/>
            <person name="Sadzewicz L."/>
            <person name="Ott S."/>
            <person name="Zhao X."/>
            <person name="Nagaraj S."/>
            <person name="Vavikolanu K."/>
            <person name="Aluvathingal J."/>
            <person name="Nadendla S."/>
            <person name="Sichtig H."/>
        </authorList>
    </citation>
    <scope>NUCLEOTIDE SEQUENCE [LARGE SCALE GENOMIC DNA]</scope>
    <source>
        <strain evidence="4 5">FDAARGOS_392</strain>
    </source>
</reference>
<dbReference type="Pfam" id="PF03109">
    <property type="entry name" value="ABC1"/>
    <property type="match status" value="1"/>
</dbReference>
<evidence type="ECO:0000313" key="4">
    <source>
        <dbReference type="EMBL" id="ATF93081.1"/>
    </source>
</evidence>
<dbReference type="AlphaFoldDB" id="A0A291DZ50"/>
<keyword evidence="2" id="KW-1133">Transmembrane helix</keyword>
<comment type="similarity">
    <text evidence="1">Belongs to the protein kinase superfamily. ADCK protein kinase family.</text>
</comment>
<feature type="transmembrane region" description="Helical" evidence="2">
    <location>
        <begin position="490"/>
        <end position="512"/>
    </location>
</feature>
<dbReference type="InterPro" id="IPR004147">
    <property type="entry name" value="ABC1_dom"/>
</dbReference>
<dbReference type="PANTHER" id="PTHR10566">
    <property type="entry name" value="CHAPERONE-ACTIVITY OF BC1 COMPLEX CABC1 -RELATED"/>
    <property type="match status" value="1"/>
</dbReference>
<feature type="transmembrane region" description="Helical" evidence="2">
    <location>
        <begin position="518"/>
        <end position="541"/>
    </location>
</feature>
<evidence type="ECO:0000256" key="2">
    <source>
        <dbReference type="SAM" id="Phobius"/>
    </source>
</evidence>
<sequence>MLKMIMVTARDRVRLQEITGVFLRYGLQDIVRLLGLSSLHDKIRGGGQHDALPMPQRLCAALEELGPTFVKLGQILSTRSDLLEPAWTEALSQLNSGASPLPWPQLEPWVVATLGAPPAEVFATFDETPLASGSIAQIHRATLKNGDEVIVKIQRPGIETPLKADLRLLRYLAESLAQQSAALARFQPVMLVRYLENALNQELDFRHEAANGEKIYQFFADTDDVVIPKIYWDWCHPTLMVQAFLPGVAPVDGQQLAAAGFDGPLLACKGAMAFINMLFELRTYHADPHPGNVMALAGNRVGFIDFGMVGSLSQARRDELLSLIYAISERDTGGIVDALITWSGQDALDLSELELAASYFLQKQGNRPLQLGKALTDMLSTAREFQLALPPDLVLLFKALITADGVLLRMDPQFDIIRILRPVIKREMLKRYTRLGSRRRLLKLGNRLLESGDSLPQTLHLVMQRLRHGKMRADINVENISQLGKSLERAAATLALAIVLAALTIAIAPWLFGLNWTLFGIPFFPVLGLLCAVAGSTWLVFRLLRR</sequence>
<evidence type="ECO:0000259" key="3">
    <source>
        <dbReference type="Pfam" id="PF03109"/>
    </source>
</evidence>
<organism evidence="4 5">
    <name type="scientific">Cedecea neteri</name>
    <dbReference type="NCBI Taxonomy" id="158822"/>
    <lineage>
        <taxon>Bacteria</taxon>
        <taxon>Pseudomonadati</taxon>
        <taxon>Pseudomonadota</taxon>
        <taxon>Gammaproteobacteria</taxon>
        <taxon>Enterobacterales</taxon>
        <taxon>Enterobacteriaceae</taxon>
        <taxon>Cedecea</taxon>
    </lineage>
</organism>
<dbReference type="InterPro" id="IPR050154">
    <property type="entry name" value="UbiB_kinase"/>
</dbReference>
<keyword evidence="2" id="KW-0812">Transmembrane</keyword>
<dbReference type="Proteomes" id="UP000217979">
    <property type="component" value="Chromosome"/>
</dbReference>
<dbReference type="EMBL" id="CP023525">
    <property type="protein sequence ID" value="ATF93081.1"/>
    <property type="molecule type" value="Genomic_DNA"/>
</dbReference>
<dbReference type="RefSeq" id="WP_061274059.1">
    <property type="nucleotide sequence ID" value="NZ_CP023525.1"/>
</dbReference>
<gene>
    <name evidence="4" type="ORF">CO704_13670</name>
</gene>
<protein>
    <submittedName>
        <fullName evidence="4">ABC transporter</fullName>
    </submittedName>
</protein>
<keyword evidence="2" id="KW-0472">Membrane</keyword>
<name>A0A291DZ50_9ENTR</name>
<accession>A0A291DZ50</accession>
<dbReference type="SUPFAM" id="SSF56112">
    <property type="entry name" value="Protein kinase-like (PK-like)"/>
    <property type="match status" value="1"/>
</dbReference>
<proteinExistence type="inferred from homology"/>
<evidence type="ECO:0000313" key="5">
    <source>
        <dbReference type="Proteomes" id="UP000217979"/>
    </source>
</evidence>
<dbReference type="CDD" id="cd05121">
    <property type="entry name" value="ABC1_ADCK3-like"/>
    <property type="match status" value="1"/>
</dbReference>
<dbReference type="InterPro" id="IPR011009">
    <property type="entry name" value="Kinase-like_dom_sf"/>
</dbReference>
<dbReference type="PANTHER" id="PTHR10566:SF113">
    <property type="entry name" value="PROTEIN ACTIVITY OF BC1 COMPLEX KINASE 7, CHLOROPLASTIC"/>
    <property type="match status" value="1"/>
</dbReference>
<feature type="domain" description="ABC1 atypical kinase-like" evidence="3">
    <location>
        <begin position="94"/>
        <end position="337"/>
    </location>
</feature>
<evidence type="ECO:0000256" key="1">
    <source>
        <dbReference type="ARBA" id="ARBA00009670"/>
    </source>
</evidence>